<reference evidence="2 3" key="1">
    <citation type="submission" date="2016-10" db="EMBL/GenBank/DDBJ databases">
        <title>Flavobacterium gilvum sp. nov., isolated from stream water.</title>
        <authorList>
            <person name="Shin S.-K."/>
            <person name="Cho Y.-J."/>
            <person name="Yi H."/>
        </authorList>
    </citation>
    <scope>NUCLEOTIDE SEQUENCE [LARGE SCALE GENOMIC DNA]</scope>
    <source>
        <strain evidence="2 3">EM1308</strain>
    </source>
</reference>
<name>A0AAC9N5Z2_9FLAO</name>
<evidence type="ECO:0000313" key="2">
    <source>
        <dbReference type="EMBL" id="AOW09852.1"/>
    </source>
</evidence>
<evidence type="ECO:0000256" key="1">
    <source>
        <dbReference type="SAM" id="SignalP"/>
    </source>
</evidence>
<evidence type="ECO:0000313" key="3">
    <source>
        <dbReference type="Proteomes" id="UP000175968"/>
    </source>
</evidence>
<dbReference type="KEGG" id="fgl:EM308_10230"/>
<keyword evidence="3" id="KW-1185">Reference proteome</keyword>
<feature type="signal peptide" evidence="1">
    <location>
        <begin position="1"/>
        <end position="22"/>
    </location>
</feature>
<sequence>MKTIYYFFFVLFIAFLSGSCQNNQKAIVEKKFRIDNPTANTISLQIDNSTYQLPANSGKDVMLKYGSHTLTYNNQSVKFVAIPCDEDVILNPTLSNYVFYYELFKIRGKEINMKEVNRMAPAYLFPFTLASGEVVKVPFKLVNSLFIERYEYNWNLGLGEQLRNGLTVAGITTEMTTVIRSKIFREKEFFTYMGSDYFPENFSFPKNTATLNNLPALKLYDGLSCDCEPAQKIVSLKQRQFDSLKTATDPAEVKKIYDRIRTGIYKEITPKLDQACSPRYNKNLKNNYDSISVKLLQAEGLKEKNAFVYK</sequence>
<dbReference type="EMBL" id="CP017479">
    <property type="protein sequence ID" value="AOW09852.1"/>
    <property type="molecule type" value="Genomic_DNA"/>
</dbReference>
<keyword evidence="1" id="KW-0732">Signal</keyword>
<organism evidence="2 3">
    <name type="scientific">Flavobacterium gilvum</name>
    <dbReference type="NCBI Taxonomy" id="1492737"/>
    <lineage>
        <taxon>Bacteria</taxon>
        <taxon>Pseudomonadati</taxon>
        <taxon>Bacteroidota</taxon>
        <taxon>Flavobacteriia</taxon>
        <taxon>Flavobacteriales</taxon>
        <taxon>Flavobacteriaceae</taxon>
        <taxon>Flavobacterium</taxon>
    </lineage>
</organism>
<feature type="chain" id="PRO_5042147483" description="Lipoprotein" evidence="1">
    <location>
        <begin position="23"/>
        <end position="310"/>
    </location>
</feature>
<dbReference type="AlphaFoldDB" id="A0AAC9N5Z2"/>
<dbReference type="PROSITE" id="PS51257">
    <property type="entry name" value="PROKAR_LIPOPROTEIN"/>
    <property type="match status" value="1"/>
</dbReference>
<dbReference type="Proteomes" id="UP000175968">
    <property type="component" value="Chromosome"/>
</dbReference>
<proteinExistence type="predicted"/>
<accession>A0AAC9N5Z2</accession>
<protein>
    <recommendedName>
        <fullName evidence="4">Lipoprotein</fullName>
    </recommendedName>
</protein>
<gene>
    <name evidence="2" type="ORF">EM308_10230</name>
</gene>
<dbReference type="RefSeq" id="WP_035640109.1">
    <property type="nucleotide sequence ID" value="NZ_CP017479.1"/>
</dbReference>
<evidence type="ECO:0008006" key="4">
    <source>
        <dbReference type="Google" id="ProtNLM"/>
    </source>
</evidence>